<dbReference type="PROSITE" id="PS50222">
    <property type="entry name" value="EF_HAND_2"/>
    <property type="match status" value="2"/>
</dbReference>
<dbReference type="CDD" id="cd00051">
    <property type="entry name" value="EFh"/>
    <property type="match status" value="1"/>
</dbReference>
<name>A0A7W7WJG7_9ACTN</name>
<feature type="domain" description="EF-hand" evidence="1">
    <location>
        <begin position="136"/>
        <end position="171"/>
    </location>
</feature>
<gene>
    <name evidence="2" type="ORF">F4556_004465</name>
</gene>
<evidence type="ECO:0000259" key="1">
    <source>
        <dbReference type="PROSITE" id="PS50222"/>
    </source>
</evidence>
<organism evidence="2 3">
    <name type="scientific">Kitasatospora gansuensis</name>
    <dbReference type="NCBI Taxonomy" id="258050"/>
    <lineage>
        <taxon>Bacteria</taxon>
        <taxon>Bacillati</taxon>
        <taxon>Actinomycetota</taxon>
        <taxon>Actinomycetes</taxon>
        <taxon>Kitasatosporales</taxon>
        <taxon>Streptomycetaceae</taxon>
        <taxon>Kitasatospora</taxon>
    </lineage>
</organism>
<dbReference type="SMART" id="SM00054">
    <property type="entry name" value="EFh"/>
    <property type="match status" value="4"/>
</dbReference>
<dbReference type="AlphaFoldDB" id="A0A7W7WJG7"/>
<dbReference type="Proteomes" id="UP000573327">
    <property type="component" value="Unassembled WGS sequence"/>
</dbReference>
<dbReference type="InterPro" id="IPR002048">
    <property type="entry name" value="EF_hand_dom"/>
</dbReference>
<dbReference type="InterPro" id="IPR018247">
    <property type="entry name" value="EF_Hand_1_Ca_BS"/>
</dbReference>
<evidence type="ECO:0000313" key="3">
    <source>
        <dbReference type="Proteomes" id="UP000573327"/>
    </source>
</evidence>
<dbReference type="EMBL" id="JACHJR010000001">
    <property type="protein sequence ID" value="MBB4948930.1"/>
    <property type="molecule type" value="Genomic_DNA"/>
</dbReference>
<proteinExistence type="predicted"/>
<dbReference type="SUPFAM" id="SSF47473">
    <property type="entry name" value="EF-hand"/>
    <property type="match status" value="1"/>
</dbReference>
<dbReference type="GO" id="GO:0005509">
    <property type="term" value="F:calcium ion binding"/>
    <property type="evidence" value="ECO:0007669"/>
    <property type="project" value="InterPro"/>
</dbReference>
<dbReference type="InterPro" id="IPR011992">
    <property type="entry name" value="EF-hand-dom_pair"/>
</dbReference>
<keyword evidence="3" id="KW-1185">Reference proteome</keyword>
<comment type="caution">
    <text evidence="2">The sequence shown here is derived from an EMBL/GenBank/DDBJ whole genome shotgun (WGS) entry which is preliminary data.</text>
</comment>
<dbReference type="Pfam" id="PF13202">
    <property type="entry name" value="EF-hand_5"/>
    <property type="match status" value="2"/>
</dbReference>
<reference evidence="2 3" key="1">
    <citation type="submission" date="2020-08" db="EMBL/GenBank/DDBJ databases">
        <title>Sequencing the genomes of 1000 actinobacteria strains.</title>
        <authorList>
            <person name="Klenk H.-P."/>
        </authorList>
    </citation>
    <scope>NUCLEOTIDE SEQUENCE [LARGE SCALE GENOMIC DNA]</scope>
    <source>
        <strain evidence="2 3">DSM 44786</strain>
    </source>
</reference>
<protein>
    <submittedName>
        <fullName evidence="2">Ca2+-binding EF-hand superfamily protein</fullName>
    </submittedName>
</protein>
<dbReference type="Gene3D" id="1.10.238.10">
    <property type="entry name" value="EF-hand"/>
    <property type="match status" value="1"/>
</dbReference>
<accession>A0A7W7WJG7</accession>
<feature type="domain" description="EF-hand" evidence="1">
    <location>
        <begin position="60"/>
        <end position="95"/>
    </location>
</feature>
<sequence length="187" mass="20596">MTIAASPDALDRKIDLNFGQIDLDRNGLIDASDVLGLAARTISASGQDFDSPKAVAMLTASQGWWRALVADLDTNRDRKIQRHEYRAGMRLLAEAPGAFDDVLRPMALAVFRLMDRNDDGTISADEFWDFQRAFGSSEAAARFAFEKLDTDRNGVLSESEVLSAFRGFYTSTDPDQVGNHLFGDALN</sequence>
<dbReference type="PROSITE" id="PS00018">
    <property type="entry name" value="EF_HAND_1"/>
    <property type="match status" value="3"/>
</dbReference>
<dbReference type="RefSeq" id="WP_184918895.1">
    <property type="nucleotide sequence ID" value="NZ_JACHJR010000001.1"/>
</dbReference>
<evidence type="ECO:0000313" key="2">
    <source>
        <dbReference type="EMBL" id="MBB4948930.1"/>
    </source>
</evidence>